<comment type="caution">
    <text evidence="1">The sequence shown here is derived from an EMBL/GenBank/DDBJ whole genome shotgun (WGS) entry which is preliminary data.</text>
</comment>
<evidence type="ECO:0000313" key="1">
    <source>
        <dbReference type="EMBL" id="KAK3044483.1"/>
    </source>
</evidence>
<organism evidence="1 2">
    <name type="scientific">Coniosporium uncinatum</name>
    <dbReference type="NCBI Taxonomy" id="93489"/>
    <lineage>
        <taxon>Eukaryota</taxon>
        <taxon>Fungi</taxon>
        <taxon>Dikarya</taxon>
        <taxon>Ascomycota</taxon>
        <taxon>Pezizomycotina</taxon>
        <taxon>Dothideomycetes</taxon>
        <taxon>Dothideomycetes incertae sedis</taxon>
        <taxon>Coniosporium</taxon>
    </lineage>
</organism>
<protein>
    <submittedName>
        <fullName evidence="1">Uncharacterized protein</fullName>
    </submittedName>
</protein>
<name>A0ACC3CTS1_9PEZI</name>
<keyword evidence="2" id="KW-1185">Reference proteome</keyword>
<proteinExistence type="predicted"/>
<feature type="non-terminal residue" evidence="1">
    <location>
        <position position="116"/>
    </location>
</feature>
<evidence type="ECO:0000313" key="2">
    <source>
        <dbReference type="Proteomes" id="UP001186974"/>
    </source>
</evidence>
<dbReference type="Proteomes" id="UP001186974">
    <property type="component" value="Unassembled WGS sequence"/>
</dbReference>
<gene>
    <name evidence="1" type="ORF">LTS18_001173</name>
</gene>
<sequence>MSPLDWTNICGFVGLGLTSCAAAPAVGSVGQACLYRRQQTFDEKKLYEDEDGVATLESQKKYSVRIQIGTLVITSIAGFFSALAAYIFLKIPYLGDDLVKAHDIRAIEAWTWLAIW</sequence>
<dbReference type="EMBL" id="JAWDJW010011882">
    <property type="protein sequence ID" value="KAK3044483.1"/>
    <property type="molecule type" value="Genomic_DNA"/>
</dbReference>
<reference evidence="1" key="1">
    <citation type="submission" date="2024-09" db="EMBL/GenBank/DDBJ databases">
        <title>Black Yeasts Isolated from many extreme environments.</title>
        <authorList>
            <person name="Coleine C."/>
            <person name="Stajich J.E."/>
            <person name="Selbmann L."/>
        </authorList>
    </citation>
    <scope>NUCLEOTIDE SEQUENCE</scope>
    <source>
        <strain evidence="1">CCFEE 5737</strain>
    </source>
</reference>
<accession>A0ACC3CTS1</accession>